<feature type="chain" id="PRO_5021894255" evidence="1">
    <location>
        <begin position="23"/>
        <end position="234"/>
    </location>
</feature>
<sequence precursor="true">MKMKVLAIQAILMLAVCVQANAGGVFPQIDGGPFDSVENDLAFSVTGGLVTMDGLGVADVGGGITVNYMLTGNDGGPVGNLTVEFVGTIGALTGAGPFIGNLVTGTATVLGDGFDELNLTVTDGYLQLAASSSLYLGFSATTVDPPIEPGSISFIPVSFDAPGFFSSTSDFFLGSGSSANGSSFNVNFTTGVVGSGVAQGLVNPVPEPASILTLLGCVAGACVMGRRRRKVAAA</sequence>
<feature type="signal peptide" evidence="1">
    <location>
        <begin position="1"/>
        <end position="22"/>
    </location>
</feature>
<dbReference type="RefSeq" id="WP_145354497.1">
    <property type="nucleotide sequence ID" value="NZ_CP036262.1"/>
</dbReference>
<dbReference type="OrthoDB" id="291979at2"/>
<evidence type="ECO:0000256" key="1">
    <source>
        <dbReference type="SAM" id="SignalP"/>
    </source>
</evidence>
<dbReference type="EMBL" id="CP036262">
    <property type="protein sequence ID" value="QDS96337.1"/>
    <property type="molecule type" value="Genomic_DNA"/>
</dbReference>
<name>A0A517MNH2_9BACT</name>
<gene>
    <name evidence="2" type="ORF">FF011L_51450</name>
</gene>
<accession>A0A517MNH2</accession>
<dbReference type="AlphaFoldDB" id="A0A517MNH2"/>
<evidence type="ECO:0000313" key="2">
    <source>
        <dbReference type="EMBL" id="QDS96337.1"/>
    </source>
</evidence>
<dbReference type="Proteomes" id="UP000320672">
    <property type="component" value="Chromosome"/>
</dbReference>
<protein>
    <submittedName>
        <fullName evidence="2">Uncharacterized protein</fullName>
    </submittedName>
</protein>
<evidence type="ECO:0000313" key="3">
    <source>
        <dbReference type="Proteomes" id="UP000320672"/>
    </source>
</evidence>
<dbReference type="KEGG" id="rml:FF011L_51450"/>
<keyword evidence="1" id="KW-0732">Signal</keyword>
<keyword evidence="3" id="KW-1185">Reference proteome</keyword>
<reference evidence="2 3" key="1">
    <citation type="submission" date="2019-02" db="EMBL/GenBank/DDBJ databases">
        <title>Deep-cultivation of Planctomycetes and their phenomic and genomic characterization uncovers novel biology.</title>
        <authorList>
            <person name="Wiegand S."/>
            <person name="Jogler M."/>
            <person name="Boedeker C."/>
            <person name="Pinto D."/>
            <person name="Vollmers J."/>
            <person name="Rivas-Marin E."/>
            <person name="Kohn T."/>
            <person name="Peeters S.H."/>
            <person name="Heuer A."/>
            <person name="Rast P."/>
            <person name="Oberbeckmann S."/>
            <person name="Bunk B."/>
            <person name="Jeske O."/>
            <person name="Meyerdierks A."/>
            <person name="Storesund J.E."/>
            <person name="Kallscheuer N."/>
            <person name="Luecker S."/>
            <person name="Lage O.M."/>
            <person name="Pohl T."/>
            <person name="Merkel B.J."/>
            <person name="Hornburger P."/>
            <person name="Mueller R.-W."/>
            <person name="Bruemmer F."/>
            <person name="Labrenz M."/>
            <person name="Spormann A.M."/>
            <person name="Op den Camp H."/>
            <person name="Overmann J."/>
            <person name="Amann R."/>
            <person name="Jetten M.S.M."/>
            <person name="Mascher T."/>
            <person name="Medema M.H."/>
            <person name="Devos D.P."/>
            <person name="Kaster A.-K."/>
            <person name="Ovreas L."/>
            <person name="Rohde M."/>
            <person name="Galperin M.Y."/>
            <person name="Jogler C."/>
        </authorList>
    </citation>
    <scope>NUCLEOTIDE SEQUENCE [LARGE SCALE GENOMIC DNA]</scope>
    <source>
        <strain evidence="2 3">FF011L</strain>
    </source>
</reference>
<proteinExistence type="predicted"/>
<organism evidence="2 3">
    <name type="scientific">Roseimaritima multifibrata</name>
    <dbReference type="NCBI Taxonomy" id="1930274"/>
    <lineage>
        <taxon>Bacteria</taxon>
        <taxon>Pseudomonadati</taxon>
        <taxon>Planctomycetota</taxon>
        <taxon>Planctomycetia</taxon>
        <taxon>Pirellulales</taxon>
        <taxon>Pirellulaceae</taxon>
        <taxon>Roseimaritima</taxon>
    </lineage>
</organism>